<dbReference type="Pfam" id="PF00295">
    <property type="entry name" value="Glyco_hydro_28"/>
    <property type="match status" value="1"/>
</dbReference>
<dbReference type="SMART" id="SM00710">
    <property type="entry name" value="PbH1"/>
    <property type="match status" value="5"/>
</dbReference>
<evidence type="ECO:0000256" key="2">
    <source>
        <dbReference type="ARBA" id="ARBA00022801"/>
    </source>
</evidence>
<organism evidence="6 7">
    <name type="scientific">Mucilaginibacter terrae</name>
    <dbReference type="NCBI Taxonomy" id="1955052"/>
    <lineage>
        <taxon>Bacteria</taxon>
        <taxon>Pseudomonadati</taxon>
        <taxon>Bacteroidota</taxon>
        <taxon>Sphingobacteriia</taxon>
        <taxon>Sphingobacteriales</taxon>
        <taxon>Sphingobacteriaceae</taxon>
        <taxon>Mucilaginibacter</taxon>
    </lineage>
</organism>
<sequence length="502" mass="54274">MKKFALTFLLGCTIFAVQAQKNYQITAYGAAITHSNNAVFIQKAIDAAAANGGGRVVVPAGNFVTGPVVLKSNVELYLSSNAVLLGSARRMDFSEDRMAVVSANGHQNVAITGKGTIDGQAHLLMADVFKQLRAGKIQDELWLTKRPTEKNRPNLIYFKNCKNVKVTGINLKDAASWVQNYKECDGVLIDSMNVNSTAYWNNDGIDIVDSKNVKITNSFFNAADDAICLKSETTDGFCDNVYVENCTLRSSANGFKLGTGSLGGFKNITVKNITVYDTYRSAIALESVDGGFLQNVKISNVKAKNTGNAIFIRLGHRNTDARYGSIKNVFIDDVKIEVPAGKPDIGYPLEGPLPKVPPHNLLPASIVGIPGHPVQDVTLQNIEVIYEGAASKQKAYVSIDSLSSINENAAGYPEFTMFGELPSWGLYVRHAESIKLNNIKVSVKGADFRPALVFDDITGLMLNNVSVPQNTTLPAVVYKEVNKLTTSALSLPKGANVVVIKK</sequence>
<dbReference type="InterPro" id="IPR011050">
    <property type="entry name" value="Pectin_lyase_fold/virulence"/>
</dbReference>
<accession>A0ABU3GSH6</accession>
<dbReference type="Gene3D" id="2.160.20.10">
    <property type="entry name" value="Single-stranded right-handed beta-helix, Pectin lyase-like"/>
    <property type="match status" value="1"/>
</dbReference>
<keyword evidence="7" id="KW-1185">Reference proteome</keyword>
<reference evidence="7" key="1">
    <citation type="submission" date="2023-07" db="EMBL/GenBank/DDBJ databases">
        <title>Functional and genomic diversity of the sorghum phyllosphere microbiome.</title>
        <authorList>
            <person name="Shade A."/>
        </authorList>
    </citation>
    <scope>NUCLEOTIDE SEQUENCE [LARGE SCALE GENOMIC DNA]</scope>
    <source>
        <strain evidence="7">SORGH_AS_0422</strain>
    </source>
</reference>
<dbReference type="InterPro" id="IPR051801">
    <property type="entry name" value="GH28_Enzymes"/>
</dbReference>
<dbReference type="Proteomes" id="UP001258315">
    <property type="component" value="Unassembled WGS sequence"/>
</dbReference>
<comment type="caution">
    <text evidence="6">The sequence shown here is derived from an EMBL/GenBank/DDBJ whole genome shotgun (WGS) entry which is preliminary data.</text>
</comment>
<feature type="signal peptide" evidence="5">
    <location>
        <begin position="1"/>
        <end position="19"/>
    </location>
</feature>
<proteinExistence type="inferred from homology"/>
<dbReference type="InterPro" id="IPR000743">
    <property type="entry name" value="Glyco_hydro_28"/>
</dbReference>
<evidence type="ECO:0000256" key="5">
    <source>
        <dbReference type="SAM" id="SignalP"/>
    </source>
</evidence>
<feature type="chain" id="PRO_5046589830" evidence="5">
    <location>
        <begin position="20"/>
        <end position="502"/>
    </location>
</feature>
<evidence type="ECO:0000256" key="4">
    <source>
        <dbReference type="RuleBase" id="RU361169"/>
    </source>
</evidence>
<dbReference type="InterPro" id="IPR012334">
    <property type="entry name" value="Pectin_lyas_fold"/>
</dbReference>
<evidence type="ECO:0000313" key="6">
    <source>
        <dbReference type="EMBL" id="MDT3401615.1"/>
    </source>
</evidence>
<keyword evidence="2 4" id="KW-0378">Hydrolase</keyword>
<dbReference type="SUPFAM" id="SSF51126">
    <property type="entry name" value="Pectin lyase-like"/>
    <property type="match status" value="1"/>
</dbReference>
<keyword evidence="3 4" id="KW-0326">Glycosidase</keyword>
<evidence type="ECO:0000256" key="1">
    <source>
        <dbReference type="ARBA" id="ARBA00008834"/>
    </source>
</evidence>
<name>A0ABU3GSH6_9SPHI</name>
<dbReference type="InterPro" id="IPR006626">
    <property type="entry name" value="PbH1"/>
</dbReference>
<dbReference type="PANTHER" id="PTHR31339">
    <property type="entry name" value="PECTIN LYASE-RELATED"/>
    <property type="match status" value="1"/>
</dbReference>
<evidence type="ECO:0000313" key="7">
    <source>
        <dbReference type="Proteomes" id="UP001258315"/>
    </source>
</evidence>
<gene>
    <name evidence="6" type="ORF">QE417_000687</name>
</gene>
<protein>
    <submittedName>
        <fullName evidence="6">Polygalacturonase</fullName>
    </submittedName>
</protein>
<comment type="similarity">
    <text evidence="1 4">Belongs to the glycosyl hydrolase 28 family.</text>
</comment>
<dbReference type="PANTHER" id="PTHR31339:SF9">
    <property type="entry name" value="PLASMIN AND FIBRONECTIN-BINDING PROTEIN A"/>
    <property type="match status" value="1"/>
</dbReference>
<dbReference type="RefSeq" id="WP_311947515.1">
    <property type="nucleotide sequence ID" value="NZ_JAVLVU010000001.1"/>
</dbReference>
<keyword evidence="5" id="KW-0732">Signal</keyword>
<evidence type="ECO:0000256" key="3">
    <source>
        <dbReference type="ARBA" id="ARBA00023295"/>
    </source>
</evidence>
<dbReference type="EMBL" id="JAVLVU010000001">
    <property type="protein sequence ID" value="MDT3401615.1"/>
    <property type="molecule type" value="Genomic_DNA"/>
</dbReference>